<dbReference type="RefSeq" id="WP_186836638.1">
    <property type="nucleotide sequence ID" value="NZ_JACOPD010000004.1"/>
</dbReference>
<keyword evidence="5" id="KW-1185">Reference proteome</keyword>
<name>A0ABR7G1J4_9FIRM</name>
<dbReference type="Proteomes" id="UP000628463">
    <property type="component" value="Unassembled WGS sequence"/>
</dbReference>
<comment type="caution">
    <text evidence="4">The sequence shown here is derived from an EMBL/GenBank/DDBJ whole genome shotgun (WGS) entry which is preliminary data.</text>
</comment>
<accession>A0ABR7G1J4</accession>
<dbReference type="PANTHER" id="PTHR43208">
    <property type="entry name" value="ABC TRANSPORTER SUBSTRATE-BINDING PROTEIN"/>
    <property type="match status" value="1"/>
</dbReference>
<dbReference type="Pfam" id="PF02608">
    <property type="entry name" value="Bmp"/>
    <property type="match status" value="1"/>
</dbReference>
<dbReference type="PANTHER" id="PTHR43208:SF1">
    <property type="entry name" value="ABC TRANSPORTER SUBSTRATE-BINDING PROTEIN"/>
    <property type="match status" value="1"/>
</dbReference>
<evidence type="ECO:0000259" key="3">
    <source>
        <dbReference type="Pfam" id="PF02608"/>
    </source>
</evidence>
<evidence type="ECO:0000256" key="1">
    <source>
        <dbReference type="ARBA" id="ARBA00022729"/>
    </source>
</evidence>
<dbReference type="EMBL" id="JACOPD010000004">
    <property type="protein sequence ID" value="MBC5680646.1"/>
    <property type="molecule type" value="Genomic_DNA"/>
</dbReference>
<dbReference type="SUPFAM" id="SSF53822">
    <property type="entry name" value="Periplasmic binding protein-like I"/>
    <property type="match status" value="1"/>
</dbReference>
<gene>
    <name evidence="4" type="ORF">H8S01_06695</name>
</gene>
<evidence type="ECO:0000313" key="4">
    <source>
        <dbReference type="EMBL" id="MBC5680646.1"/>
    </source>
</evidence>
<dbReference type="InterPro" id="IPR052910">
    <property type="entry name" value="ABC-Purine-Binding"/>
</dbReference>
<reference evidence="4 5" key="1">
    <citation type="submission" date="2020-08" db="EMBL/GenBank/DDBJ databases">
        <title>Genome public.</title>
        <authorList>
            <person name="Liu C."/>
            <person name="Sun Q."/>
        </authorList>
    </citation>
    <scope>NUCLEOTIDE SEQUENCE [LARGE SCALE GENOMIC DNA]</scope>
    <source>
        <strain evidence="4 5">NSJ-43</strain>
    </source>
</reference>
<keyword evidence="1" id="KW-0732">Signal</keyword>
<keyword evidence="2" id="KW-0472">Membrane</keyword>
<feature type="transmembrane region" description="Helical" evidence="2">
    <location>
        <begin position="21"/>
        <end position="43"/>
    </location>
</feature>
<evidence type="ECO:0000313" key="5">
    <source>
        <dbReference type="Proteomes" id="UP000628463"/>
    </source>
</evidence>
<dbReference type="CDD" id="cd19963">
    <property type="entry name" value="PBP1_BMP-like"/>
    <property type="match status" value="1"/>
</dbReference>
<keyword evidence="2" id="KW-1133">Transmembrane helix</keyword>
<evidence type="ECO:0000256" key="2">
    <source>
        <dbReference type="SAM" id="Phobius"/>
    </source>
</evidence>
<feature type="domain" description="ABC transporter substrate-binding protein PnrA-like" evidence="3">
    <location>
        <begin position="53"/>
        <end position="361"/>
    </location>
</feature>
<keyword evidence="2" id="KW-0812">Transmembrane</keyword>
<sequence length="413" mass="46341">MWNNDIKEKIKKTLSYTAKRDCIITLITCIVVSIVIGAFIVYLRRDEDKTIKVGVVYVGDASTMYTNNFIEALSDIEQEYNGKVEIVSMYNVAEGTERDYLERLVSDGCNMIFSTSYNYGVTTKELAQKYPEVQFCMATCSNANEEPYLKNYHTFMGAIYQGRYAAGVSAGMKLKELIDDGIISESEAKIGYVGAYPYAEVISGYTAFLLGARSVVPQAVMTVKYTNSWNDYRTEKKYARELIDEHCIIISQHSDTTGPATACEETSSDVPVYNVSYNQSMLDIAPTTYLTGCKINWKPYMKSAIDAVLNDKVIEKQVKGNVNGNDVGAGFDEEWVSMLEFNDIAVANGTKERVKKVIEQFKKGNINVFQGDYIGVNPDNPSEKIDLKEGYIENEYSSAPTFKYILKDIITVE</sequence>
<dbReference type="Gene3D" id="3.40.50.2300">
    <property type="match status" value="2"/>
</dbReference>
<dbReference type="InterPro" id="IPR028082">
    <property type="entry name" value="Peripla_BP_I"/>
</dbReference>
<protein>
    <submittedName>
        <fullName evidence="4">BMP family ABC transporter substrate-binding protein</fullName>
    </submittedName>
</protein>
<organism evidence="4 5">
    <name type="scientific">Lachnospira hominis</name>
    <name type="common">ex Liu et al. 2021</name>
    <dbReference type="NCBI Taxonomy" id="2763051"/>
    <lineage>
        <taxon>Bacteria</taxon>
        <taxon>Bacillati</taxon>
        <taxon>Bacillota</taxon>
        <taxon>Clostridia</taxon>
        <taxon>Lachnospirales</taxon>
        <taxon>Lachnospiraceae</taxon>
        <taxon>Lachnospira</taxon>
    </lineage>
</organism>
<proteinExistence type="predicted"/>
<dbReference type="InterPro" id="IPR003760">
    <property type="entry name" value="PnrA-like"/>
</dbReference>